<dbReference type="RefSeq" id="WP_212544485.1">
    <property type="nucleotide sequence ID" value="NZ_CP188200.1"/>
</dbReference>
<dbReference type="Gene3D" id="3.90.1590.10">
    <property type="entry name" value="glutathione-dependent formaldehyde- activating enzyme (gfa)"/>
    <property type="match status" value="1"/>
</dbReference>
<protein>
    <submittedName>
        <fullName evidence="6">GFA family protein</fullName>
    </submittedName>
</protein>
<keyword evidence="4" id="KW-0456">Lyase</keyword>
<dbReference type="EMBL" id="JAGYHF010000004">
    <property type="protein sequence ID" value="MBS4078266.1"/>
    <property type="molecule type" value="Genomic_DNA"/>
</dbReference>
<dbReference type="PROSITE" id="PS51891">
    <property type="entry name" value="CENP_V_GFA"/>
    <property type="match status" value="1"/>
</dbReference>
<proteinExistence type="inferred from homology"/>
<dbReference type="Pfam" id="PF04828">
    <property type="entry name" value="GFA"/>
    <property type="match status" value="1"/>
</dbReference>
<keyword evidence="3" id="KW-0862">Zinc</keyword>
<dbReference type="Proteomes" id="UP000676035">
    <property type="component" value="Unassembled WGS sequence"/>
</dbReference>
<evidence type="ECO:0000259" key="5">
    <source>
        <dbReference type="PROSITE" id="PS51891"/>
    </source>
</evidence>
<gene>
    <name evidence="6" type="ORF">KFS80_08230</name>
</gene>
<evidence type="ECO:0000256" key="4">
    <source>
        <dbReference type="ARBA" id="ARBA00023239"/>
    </source>
</evidence>
<keyword evidence="7" id="KW-1185">Reference proteome</keyword>
<dbReference type="PANTHER" id="PTHR33337:SF40">
    <property type="entry name" value="CENP-V_GFA DOMAIN-CONTAINING PROTEIN-RELATED"/>
    <property type="match status" value="1"/>
</dbReference>
<comment type="similarity">
    <text evidence="1">Belongs to the Gfa family.</text>
</comment>
<name>A0ABS5MVD7_9PSED</name>
<organism evidence="6 7">
    <name type="scientific">Pseudomonas rustica</name>
    <dbReference type="NCBI Taxonomy" id="2827099"/>
    <lineage>
        <taxon>Bacteria</taxon>
        <taxon>Pseudomonadati</taxon>
        <taxon>Pseudomonadota</taxon>
        <taxon>Gammaproteobacteria</taxon>
        <taxon>Pseudomonadales</taxon>
        <taxon>Pseudomonadaceae</taxon>
        <taxon>Pseudomonas</taxon>
    </lineage>
</organism>
<keyword evidence="2" id="KW-0479">Metal-binding</keyword>
<dbReference type="InterPro" id="IPR011057">
    <property type="entry name" value="Mss4-like_sf"/>
</dbReference>
<evidence type="ECO:0000313" key="7">
    <source>
        <dbReference type="Proteomes" id="UP000676035"/>
    </source>
</evidence>
<dbReference type="PANTHER" id="PTHR33337">
    <property type="entry name" value="GFA DOMAIN-CONTAINING PROTEIN"/>
    <property type="match status" value="1"/>
</dbReference>
<dbReference type="SUPFAM" id="SSF51316">
    <property type="entry name" value="Mss4-like"/>
    <property type="match status" value="1"/>
</dbReference>
<evidence type="ECO:0000256" key="3">
    <source>
        <dbReference type="ARBA" id="ARBA00022833"/>
    </source>
</evidence>
<evidence type="ECO:0000256" key="2">
    <source>
        <dbReference type="ARBA" id="ARBA00022723"/>
    </source>
</evidence>
<evidence type="ECO:0000256" key="1">
    <source>
        <dbReference type="ARBA" id="ARBA00005495"/>
    </source>
</evidence>
<sequence>MSTLNGSCLCGNVQYSTLAAPLVTAVCHCTDCQKQSGSAFSINVVVPAEGFEVEGLSLSSFASDGGSGMPVRRFFCGACGSALYSEVATMPGLFVIKAGTLSDPSVVQPAMHLWCRSAQPWVAIDRALPCFEQAPTD</sequence>
<reference evidence="6 7" key="1">
    <citation type="submission" date="2021-04" db="EMBL/GenBank/DDBJ databases">
        <title>Pseudomonas rustica sp. nov. isolated from raw milk.</title>
        <authorList>
            <person name="Fiedler G."/>
            <person name="Gieschler S."/>
            <person name="Kabisch J."/>
            <person name="Grimmler C."/>
            <person name="Brinks E."/>
            <person name="Wagner N."/>
            <person name="Hetzer B."/>
            <person name="Franz C.M.A.P."/>
            <person name="Boehnlein C."/>
        </authorList>
    </citation>
    <scope>NUCLEOTIDE SEQUENCE [LARGE SCALE GENOMIC DNA]</scope>
    <source>
        <strain evidence="6 7">MBT-4</strain>
    </source>
</reference>
<dbReference type="InterPro" id="IPR006913">
    <property type="entry name" value="CENP-V/GFA"/>
</dbReference>
<feature type="domain" description="CENP-V/GFA" evidence="5">
    <location>
        <begin position="4"/>
        <end position="122"/>
    </location>
</feature>
<evidence type="ECO:0000313" key="6">
    <source>
        <dbReference type="EMBL" id="MBS4078266.1"/>
    </source>
</evidence>
<comment type="caution">
    <text evidence="6">The sequence shown here is derived from an EMBL/GenBank/DDBJ whole genome shotgun (WGS) entry which is preliminary data.</text>
</comment>
<accession>A0ABS5MVD7</accession>